<proteinExistence type="inferred from homology"/>
<evidence type="ECO:0000256" key="7">
    <source>
        <dbReference type="ARBA" id="ARBA00023136"/>
    </source>
</evidence>
<name>A0A4U3MEC9_9ACTN</name>
<feature type="transmembrane region" description="Helical" evidence="8">
    <location>
        <begin position="184"/>
        <end position="209"/>
    </location>
</feature>
<keyword evidence="6 8" id="KW-1133">Transmembrane helix</keyword>
<comment type="caution">
    <text evidence="9">The sequence shown here is derived from an EMBL/GenBank/DDBJ whole genome shotgun (WGS) entry which is preliminary data.</text>
</comment>
<keyword evidence="7 8" id="KW-0472">Membrane</keyword>
<sequence>MRSISRTALRDIALVCVADAIVGASFGAIAVSGGFDPWVPVVMSLIVFAGGAQFAAIGIVMGGGGVVAAVATGLVLNARLLPFGFAVADVLKGRVYGAQLITDETVAFALKGRDARERHDYFWVSGLALFAAWNVSVVVGALAGTFIGDTDALGLDAMFPAVLLALIMPALAERRVRVPVLVGGAIALAASTVLPAGVPVLLSLLGLLARPKEA</sequence>
<evidence type="ECO:0000256" key="4">
    <source>
        <dbReference type="ARBA" id="ARBA00022475"/>
    </source>
</evidence>
<evidence type="ECO:0000256" key="5">
    <source>
        <dbReference type="ARBA" id="ARBA00022692"/>
    </source>
</evidence>
<comment type="subcellular location">
    <subcellularLocation>
        <location evidence="1">Cell membrane</location>
        <topology evidence="1">Multi-pass membrane protein</topology>
    </subcellularLocation>
</comment>
<keyword evidence="5 8" id="KW-0812">Transmembrane</keyword>
<feature type="transmembrane region" description="Helical" evidence="8">
    <location>
        <begin position="12"/>
        <end position="35"/>
    </location>
</feature>
<comment type="similarity">
    <text evidence="2">Belongs to the AzlC family.</text>
</comment>
<organism evidence="9 10">
    <name type="scientific">Herbidospora galbida</name>
    <dbReference type="NCBI Taxonomy" id="2575442"/>
    <lineage>
        <taxon>Bacteria</taxon>
        <taxon>Bacillati</taxon>
        <taxon>Actinomycetota</taxon>
        <taxon>Actinomycetes</taxon>
        <taxon>Streptosporangiales</taxon>
        <taxon>Streptosporangiaceae</taxon>
        <taxon>Herbidospora</taxon>
    </lineage>
</organism>
<dbReference type="EMBL" id="SZQA01000020">
    <property type="protein sequence ID" value="TKK86584.1"/>
    <property type="molecule type" value="Genomic_DNA"/>
</dbReference>
<evidence type="ECO:0000256" key="3">
    <source>
        <dbReference type="ARBA" id="ARBA00022448"/>
    </source>
</evidence>
<evidence type="ECO:0000256" key="1">
    <source>
        <dbReference type="ARBA" id="ARBA00004651"/>
    </source>
</evidence>
<dbReference type="Proteomes" id="UP000308705">
    <property type="component" value="Unassembled WGS sequence"/>
</dbReference>
<dbReference type="PANTHER" id="PTHR34979:SF1">
    <property type="entry name" value="INNER MEMBRANE PROTEIN YGAZ"/>
    <property type="match status" value="1"/>
</dbReference>
<keyword evidence="10" id="KW-1185">Reference proteome</keyword>
<evidence type="ECO:0000313" key="10">
    <source>
        <dbReference type="Proteomes" id="UP000308705"/>
    </source>
</evidence>
<evidence type="ECO:0000256" key="8">
    <source>
        <dbReference type="SAM" id="Phobius"/>
    </source>
</evidence>
<feature type="transmembrane region" description="Helical" evidence="8">
    <location>
        <begin position="153"/>
        <end position="172"/>
    </location>
</feature>
<dbReference type="GO" id="GO:0005886">
    <property type="term" value="C:plasma membrane"/>
    <property type="evidence" value="ECO:0007669"/>
    <property type="project" value="UniProtKB-SubCell"/>
</dbReference>
<dbReference type="AlphaFoldDB" id="A0A4U3MEC9"/>
<evidence type="ECO:0000313" key="9">
    <source>
        <dbReference type="EMBL" id="TKK86584.1"/>
    </source>
</evidence>
<feature type="transmembrane region" description="Helical" evidence="8">
    <location>
        <begin position="55"/>
        <end position="76"/>
    </location>
</feature>
<dbReference type="InterPro" id="IPR011606">
    <property type="entry name" value="Brnchd-chn_aa_trnsp_permease"/>
</dbReference>
<dbReference type="OrthoDB" id="5195391at2"/>
<keyword evidence="3" id="KW-0813">Transport</keyword>
<accession>A0A4U3MEC9</accession>
<reference evidence="9 10" key="1">
    <citation type="submission" date="2019-04" db="EMBL/GenBank/DDBJ databases">
        <title>Herbidospora sp. NEAU-GS14.nov., a novel actinomycete isolated from soil.</title>
        <authorList>
            <person name="Han L."/>
        </authorList>
    </citation>
    <scope>NUCLEOTIDE SEQUENCE [LARGE SCALE GENOMIC DNA]</scope>
    <source>
        <strain evidence="9 10">NEAU-GS14</strain>
    </source>
</reference>
<dbReference type="PANTHER" id="PTHR34979">
    <property type="entry name" value="INNER MEMBRANE PROTEIN YGAZ"/>
    <property type="match status" value="1"/>
</dbReference>
<gene>
    <name evidence="9" type="ORF">FDA94_21010</name>
</gene>
<feature type="transmembrane region" description="Helical" evidence="8">
    <location>
        <begin position="121"/>
        <end position="147"/>
    </location>
</feature>
<evidence type="ECO:0000256" key="2">
    <source>
        <dbReference type="ARBA" id="ARBA00010735"/>
    </source>
</evidence>
<protein>
    <submittedName>
        <fullName evidence="9">Branched-chain amino acid ABC transporter permease</fullName>
    </submittedName>
</protein>
<dbReference type="GO" id="GO:1903785">
    <property type="term" value="P:L-valine transmembrane transport"/>
    <property type="evidence" value="ECO:0007669"/>
    <property type="project" value="TreeGrafter"/>
</dbReference>
<keyword evidence="4" id="KW-1003">Cell membrane</keyword>
<dbReference type="Pfam" id="PF03591">
    <property type="entry name" value="AzlC"/>
    <property type="match status" value="1"/>
</dbReference>
<evidence type="ECO:0000256" key="6">
    <source>
        <dbReference type="ARBA" id="ARBA00022989"/>
    </source>
</evidence>